<proteinExistence type="predicted"/>
<feature type="transmembrane region" description="Helical" evidence="1">
    <location>
        <begin position="52"/>
        <end position="70"/>
    </location>
</feature>
<dbReference type="GO" id="GO:0009636">
    <property type="term" value="P:response to toxic substance"/>
    <property type="evidence" value="ECO:0007669"/>
    <property type="project" value="TreeGrafter"/>
</dbReference>
<evidence type="ECO:0000259" key="2">
    <source>
        <dbReference type="Pfam" id="PF07853"/>
    </source>
</evidence>
<reference evidence="3" key="1">
    <citation type="submission" date="2016-10" db="EMBL/GenBank/DDBJ databases">
        <title>Sequence of Gallionella enrichment culture.</title>
        <authorList>
            <person name="Poehlein A."/>
            <person name="Muehling M."/>
            <person name="Daniel R."/>
        </authorList>
    </citation>
    <scope>NUCLEOTIDE SEQUENCE</scope>
</reference>
<feature type="transmembrane region" description="Helical" evidence="1">
    <location>
        <begin position="91"/>
        <end position="109"/>
    </location>
</feature>
<dbReference type="Pfam" id="PF13630">
    <property type="entry name" value="SdpI"/>
    <property type="match status" value="1"/>
</dbReference>
<protein>
    <submittedName>
        <fullName evidence="3">Immunity protein SdpI</fullName>
    </submittedName>
</protein>
<evidence type="ECO:0000313" key="3">
    <source>
        <dbReference type="EMBL" id="OIR08348.1"/>
    </source>
</evidence>
<gene>
    <name evidence="3" type="primary">sdpI</name>
    <name evidence="3" type="ORF">GALL_95160</name>
</gene>
<comment type="caution">
    <text evidence="3">The sequence shown here is derived from an EMBL/GenBank/DDBJ whole genome shotgun (WGS) entry which is preliminary data.</text>
</comment>
<dbReference type="PANTHER" id="PTHR37810">
    <property type="entry name" value="IMMUNITY PROTEIN SDPI"/>
    <property type="match status" value="1"/>
</dbReference>
<dbReference type="InterPro" id="IPR012867">
    <property type="entry name" value="DUF1648"/>
</dbReference>
<keyword evidence="1" id="KW-1133">Transmembrane helix</keyword>
<organism evidence="3">
    <name type="scientific">mine drainage metagenome</name>
    <dbReference type="NCBI Taxonomy" id="410659"/>
    <lineage>
        <taxon>unclassified sequences</taxon>
        <taxon>metagenomes</taxon>
        <taxon>ecological metagenomes</taxon>
    </lineage>
</organism>
<feature type="transmembrane region" description="Helical" evidence="1">
    <location>
        <begin position="193"/>
        <end position="213"/>
    </location>
</feature>
<dbReference type="InterPro" id="IPR026272">
    <property type="entry name" value="SdpI"/>
</dbReference>
<evidence type="ECO:0000256" key="1">
    <source>
        <dbReference type="SAM" id="Phobius"/>
    </source>
</evidence>
<feature type="transmembrane region" description="Helical" evidence="1">
    <location>
        <begin position="121"/>
        <end position="140"/>
    </location>
</feature>
<dbReference type="PANTHER" id="PTHR37810:SF5">
    <property type="entry name" value="IMMUNITY PROTEIN SDPI"/>
    <property type="match status" value="1"/>
</dbReference>
<dbReference type="PIRSF" id="PIRSF038959">
    <property type="entry name" value="SdpI"/>
    <property type="match status" value="1"/>
</dbReference>
<name>A0A1J5T3D2_9ZZZZ</name>
<accession>A0A1J5T3D2</accession>
<dbReference type="Pfam" id="PF07853">
    <property type="entry name" value="DUF1648"/>
    <property type="match status" value="1"/>
</dbReference>
<dbReference type="EMBL" id="MLJW01000032">
    <property type="protein sequence ID" value="OIR08348.1"/>
    <property type="molecule type" value="Genomic_DNA"/>
</dbReference>
<keyword evidence="1" id="KW-0812">Transmembrane</keyword>
<sequence>MKKTNITDAAAFIIWLLPIFYFIRIYADLPQSVALHFGWDGKPNRFGDKTELLWTIPLLSIITLGIYFLIKFLPKIDPKKTAGYSAETFKKISFALVIFLSGLQFFIINSSVTGHFGLDKLFFPFMGLFFAYLGNLMHSIKSNYFVGIRTPWTLEDPNTWRATHQLGGKLWFVGGILITVSTLLLPIKIGFIFFITIIVIIALVPVIYSYLYFQKHKK</sequence>
<feature type="transmembrane region" description="Helical" evidence="1">
    <location>
        <begin position="9"/>
        <end position="27"/>
    </location>
</feature>
<dbReference type="InterPro" id="IPR025962">
    <property type="entry name" value="SdpI/YhfL"/>
</dbReference>
<feature type="transmembrane region" description="Helical" evidence="1">
    <location>
        <begin position="170"/>
        <end position="187"/>
    </location>
</feature>
<feature type="domain" description="DUF1648" evidence="2">
    <location>
        <begin position="13"/>
        <end position="60"/>
    </location>
</feature>
<keyword evidence="1" id="KW-0472">Membrane</keyword>
<dbReference type="AlphaFoldDB" id="A0A1J5T3D2"/>